<dbReference type="GeneID" id="37007089"/>
<evidence type="ECO:0000313" key="1">
    <source>
        <dbReference type="EMBL" id="PVH19981.1"/>
    </source>
</evidence>
<protein>
    <recommendedName>
        <fullName evidence="3">Rrn9 domain-containing protein</fullName>
    </recommendedName>
</protein>
<accession>A0A2V1ASR4</accession>
<gene>
    <name evidence="1" type="ORF">CXQ85_001758</name>
</gene>
<name>A0A2V1ASR4_9ASCO</name>
<comment type="caution">
    <text evidence="1">The sequence shown here is derived from an EMBL/GenBank/DDBJ whole genome shotgun (WGS) entry which is preliminary data.</text>
</comment>
<dbReference type="OrthoDB" id="4068335at2759"/>
<dbReference type="AlphaFoldDB" id="A0A2V1ASR4"/>
<sequence length="340" mass="39550">MDEKRDYNKILEFLEDEHRHDLALHLFSAHLLHRVNPSFPQKKWSSWPMGRSKVPEVHDVYEDSIEDQKRVQYEKMNPEPVDEQFAMSFKRSQSNMMVAKKKSKDLPNAVLVNAINDIVEQTIKRKLSQQKLSLDLDHKLSANRALSLRIADRVSRTLWRLQKRNAFKTSKMSANNWQDVQIANVLGRSRTDKAPIESYRRSYETARSLFMERHEQYQYDDSPYGSEAETDSDNDPNFVMTAPEFEVEHHLEAIDKEATMPSKQKTDPQAELAKRKVEFQTKEAIFTSCWDDAASTSVLSFAPDNSVPYKVHSGPLSEEREDILATNVVNKKDYQIHFTK</sequence>
<organism evidence="1 2">
    <name type="scientific">Candidozyma haemuli</name>
    <dbReference type="NCBI Taxonomy" id="45357"/>
    <lineage>
        <taxon>Eukaryota</taxon>
        <taxon>Fungi</taxon>
        <taxon>Dikarya</taxon>
        <taxon>Ascomycota</taxon>
        <taxon>Saccharomycotina</taxon>
        <taxon>Pichiomycetes</taxon>
        <taxon>Metschnikowiaceae</taxon>
        <taxon>Candidozyma</taxon>
    </lineage>
</organism>
<proteinExistence type="predicted"/>
<dbReference type="RefSeq" id="XP_025340921.1">
    <property type="nucleotide sequence ID" value="XM_025485456.1"/>
</dbReference>
<reference evidence="1 2" key="1">
    <citation type="submission" date="2017-12" db="EMBL/GenBank/DDBJ databases">
        <title>Genome Sequence of a Multidrug-Resistant Candida haemulonii Isolate from a Patient with Chronic Leg Ulcers in Israel.</title>
        <authorList>
            <person name="Chow N.A."/>
            <person name="Gade L."/>
            <person name="Batra D."/>
            <person name="Rowe L.A."/>
            <person name="Ben-Ami R."/>
            <person name="Loparev V.N."/>
            <person name="Litvintseva A.P."/>
        </authorList>
    </citation>
    <scope>NUCLEOTIDE SEQUENCE [LARGE SCALE GENOMIC DNA]</scope>
    <source>
        <strain evidence="1 2">B11899</strain>
    </source>
</reference>
<dbReference type="VEuPathDB" id="FungiDB:CXQ85_001758"/>
<evidence type="ECO:0000313" key="2">
    <source>
        <dbReference type="Proteomes" id="UP000244309"/>
    </source>
</evidence>
<dbReference type="Proteomes" id="UP000244309">
    <property type="component" value="Unassembled WGS sequence"/>
</dbReference>
<keyword evidence="2" id="KW-1185">Reference proteome</keyword>
<evidence type="ECO:0008006" key="3">
    <source>
        <dbReference type="Google" id="ProtNLM"/>
    </source>
</evidence>
<dbReference type="EMBL" id="PKFO01000003">
    <property type="protein sequence ID" value="PVH19981.1"/>
    <property type="molecule type" value="Genomic_DNA"/>
</dbReference>